<dbReference type="InterPro" id="IPR006703">
    <property type="entry name" value="G_AIG1"/>
</dbReference>
<dbReference type="Proteomes" id="UP001374579">
    <property type="component" value="Unassembled WGS sequence"/>
</dbReference>
<keyword evidence="7" id="KW-1185">Reference proteome</keyword>
<evidence type="ECO:0000256" key="3">
    <source>
        <dbReference type="ARBA" id="ARBA00023134"/>
    </source>
</evidence>
<dbReference type="InterPro" id="IPR027417">
    <property type="entry name" value="P-loop_NTPase"/>
</dbReference>
<evidence type="ECO:0000256" key="1">
    <source>
        <dbReference type="ARBA" id="ARBA00008535"/>
    </source>
</evidence>
<dbReference type="PANTHER" id="PTHR10903:SF184">
    <property type="entry name" value="GTP-BINDING PROTEIN A"/>
    <property type="match status" value="1"/>
</dbReference>
<dbReference type="GO" id="GO:0005525">
    <property type="term" value="F:GTP binding"/>
    <property type="evidence" value="ECO:0007669"/>
    <property type="project" value="UniProtKB-KW"/>
</dbReference>
<feature type="region of interest" description="Disordered" evidence="4">
    <location>
        <begin position="228"/>
        <end position="378"/>
    </location>
</feature>
<dbReference type="Gene3D" id="3.40.50.300">
    <property type="entry name" value="P-loop containing nucleotide triphosphate hydrolases"/>
    <property type="match status" value="1"/>
</dbReference>
<reference evidence="6 7" key="1">
    <citation type="submission" date="2024-02" db="EMBL/GenBank/DDBJ databases">
        <title>Chromosome-scale genome assembly of the rough periwinkle Littorina saxatilis.</title>
        <authorList>
            <person name="De Jode A."/>
            <person name="Faria R."/>
            <person name="Formenti G."/>
            <person name="Sims Y."/>
            <person name="Smith T.P."/>
            <person name="Tracey A."/>
            <person name="Wood J.M.D."/>
            <person name="Zagrodzka Z.B."/>
            <person name="Johannesson K."/>
            <person name="Butlin R.K."/>
            <person name="Leder E.H."/>
        </authorList>
    </citation>
    <scope>NUCLEOTIDE SEQUENCE [LARGE SCALE GENOMIC DNA]</scope>
    <source>
        <strain evidence="6">Snail1</strain>
        <tissue evidence="6">Muscle</tissue>
    </source>
</reference>
<dbReference type="PANTHER" id="PTHR10903">
    <property type="entry name" value="GTPASE, IMAP FAMILY MEMBER-RELATED"/>
    <property type="match status" value="1"/>
</dbReference>
<comment type="caution">
    <text evidence="6">The sequence shown here is derived from an EMBL/GenBank/DDBJ whole genome shotgun (WGS) entry which is preliminary data.</text>
</comment>
<organism evidence="6 7">
    <name type="scientific">Littorina saxatilis</name>
    <dbReference type="NCBI Taxonomy" id="31220"/>
    <lineage>
        <taxon>Eukaryota</taxon>
        <taxon>Metazoa</taxon>
        <taxon>Spiralia</taxon>
        <taxon>Lophotrochozoa</taxon>
        <taxon>Mollusca</taxon>
        <taxon>Gastropoda</taxon>
        <taxon>Caenogastropoda</taxon>
        <taxon>Littorinimorpha</taxon>
        <taxon>Littorinoidea</taxon>
        <taxon>Littorinidae</taxon>
        <taxon>Littorina</taxon>
    </lineage>
</organism>
<dbReference type="FunFam" id="3.40.50.300:FF:000366">
    <property type="entry name" value="GTPase, IMAP family member 2"/>
    <property type="match status" value="1"/>
</dbReference>
<gene>
    <name evidence="6" type="ORF">V1264_015421</name>
</gene>
<dbReference type="SUPFAM" id="SSF52540">
    <property type="entry name" value="P-loop containing nucleoside triphosphate hydrolases"/>
    <property type="match status" value="1"/>
</dbReference>
<dbReference type="Pfam" id="PF04548">
    <property type="entry name" value="AIG1"/>
    <property type="match status" value="1"/>
</dbReference>
<accession>A0AAN9BKZ9</accession>
<feature type="compositionally biased region" description="Basic and acidic residues" evidence="4">
    <location>
        <begin position="295"/>
        <end position="313"/>
    </location>
</feature>
<feature type="domain" description="AIG1-type G" evidence="5">
    <location>
        <begin position="12"/>
        <end position="216"/>
    </location>
</feature>
<evidence type="ECO:0000256" key="4">
    <source>
        <dbReference type="SAM" id="MobiDB-lite"/>
    </source>
</evidence>
<dbReference type="EMBL" id="JBAMIC010000004">
    <property type="protein sequence ID" value="KAK7107512.1"/>
    <property type="molecule type" value="Genomic_DNA"/>
</dbReference>
<dbReference type="InterPro" id="IPR045058">
    <property type="entry name" value="GIMA/IAN/Toc"/>
</dbReference>
<keyword evidence="3" id="KW-0342">GTP-binding</keyword>
<sequence>MEDSDSSQPFFDRRMRMILIGKTGAGKSSTGNTILGDQVFKAQIGVNSETKECGVAITKRSGQEIMVMDTPGLCDTDGDDKVIAQRITQSLFAVAPGPHAIILVLRCDTRFTEQEVKVFNVLKDVFGPKMTSYMITIFVGKDQLDKREVSFETQLAKSEKLKGVLKEADNRYLLFNNEGDVHEKALMVSKLMEMVKQVVAQNGGGCFRHRISRELDETMSKMVTEDIRERTGQTMPVISEEAEYSQPRSPRRKAPNPPTRTTSLESAKPSNEPGTKTTEDEVPQAALQAISTKQDLQELHKRGTVKSRREQFSKPEPISPEAEIRQKTPIQSPRNSFEIKATRGGEGRPGEVQKQTSQEDPETKPPQSPQEAPKDAADCDVVCHWKSDDAHVEEVLDQLQDQLVRELKTNDDSPFIYEVPDKPGMSLAEKQRLVEDALRKKILNNPEELNEAQREEMEKVVKSVGQKIKEGMTKFAVKAIDQCSLM</sequence>
<comment type="similarity">
    <text evidence="1">Belongs to the TRAFAC class TrmE-Era-EngA-EngB-Septin-like GTPase superfamily. AIG1/Toc34/Toc159-like paraseptin GTPase family. IAN subfamily.</text>
</comment>
<evidence type="ECO:0000256" key="2">
    <source>
        <dbReference type="ARBA" id="ARBA00022741"/>
    </source>
</evidence>
<protein>
    <recommendedName>
        <fullName evidence="5">AIG1-type G domain-containing protein</fullName>
    </recommendedName>
</protein>
<evidence type="ECO:0000313" key="7">
    <source>
        <dbReference type="Proteomes" id="UP001374579"/>
    </source>
</evidence>
<feature type="compositionally biased region" description="Polar residues" evidence="4">
    <location>
        <begin position="259"/>
        <end position="276"/>
    </location>
</feature>
<keyword evidence="2" id="KW-0547">Nucleotide-binding</keyword>
<name>A0AAN9BKZ9_9CAEN</name>
<feature type="compositionally biased region" description="Basic and acidic residues" evidence="4">
    <location>
        <begin position="340"/>
        <end position="351"/>
    </location>
</feature>
<dbReference type="PROSITE" id="PS51720">
    <property type="entry name" value="G_AIG1"/>
    <property type="match status" value="1"/>
</dbReference>
<proteinExistence type="inferred from homology"/>
<evidence type="ECO:0000313" key="6">
    <source>
        <dbReference type="EMBL" id="KAK7107512.1"/>
    </source>
</evidence>
<dbReference type="AlphaFoldDB" id="A0AAN9BKZ9"/>
<evidence type="ECO:0000259" key="5">
    <source>
        <dbReference type="PROSITE" id="PS51720"/>
    </source>
</evidence>